<evidence type="ECO:0000256" key="2">
    <source>
        <dbReference type="SAM" id="MobiDB-lite"/>
    </source>
</evidence>
<accession>A0AAV9JFG9</accession>
<dbReference type="AlphaFoldDB" id="A0AAV9JFG9"/>
<dbReference type="PANTHER" id="PTHR37535:SF3">
    <property type="entry name" value="FLUG DOMAIN-CONTAINING PROTEIN"/>
    <property type="match status" value="1"/>
</dbReference>
<dbReference type="InterPro" id="IPR021842">
    <property type="entry name" value="DUF3435"/>
</dbReference>
<keyword evidence="4" id="KW-1185">Reference proteome</keyword>
<comment type="caution">
    <text evidence="3">The sequence shown here is derived from an EMBL/GenBank/DDBJ whole genome shotgun (WGS) entry which is preliminary data.</text>
</comment>
<keyword evidence="1" id="KW-0233">DNA recombination</keyword>
<organism evidence="3 4">
    <name type="scientific">Oleoguttula mirabilis</name>
    <dbReference type="NCBI Taxonomy" id="1507867"/>
    <lineage>
        <taxon>Eukaryota</taxon>
        <taxon>Fungi</taxon>
        <taxon>Dikarya</taxon>
        <taxon>Ascomycota</taxon>
        <taxon>Pezizomycotina</taxon>
        <taxon>Dothideomycetes</taxon>
        <taxon>Dothideomycetidae</taxon>
        <taxon>Mycosphaerellales</taxon>
        <taxon>Teratosphaeriaceae</taxon>
        <taxon>Oleoguttula</taxon>
    </lineage>
</organism>
<dbReference type="InterPro" id="IPR011010">
    <property type="entry name" value="DNA_brk_join_enz"/>
</dbReference>
<feature type="region of interest" description="Disordered" evidence="2">
    <location>
        <begin position="647"/>
        <end position="675"/>
    </location>
</feature>
<dbReference type="Pfam" id="PF11917">
    <property type="entry name" value="DUF3435"/>
    <property type="match status" value="1"/>
</dbReference>
<dbReference type="InterPro" id="IPR013762">
    <property type="entry name" value="Integrase-like_cat_sf"/>
</dbReference>
<dbReference type="GO" id="GO:0003677">
    <property type="term" value="F:DNA binding"/>
    <property type="evidence" value="ECO:0007669"/>
    <property type="project" value="InterPro"/>
</dbReference>
<gene>
    <name evidence="3" type="ORF">LTR36_005407</name>
</gene>
<dbReference type="Proteomes" id="UP001324427">
    <property type="component" value="Unassembled WGS sequence"/>
</dbReference>
<reference evidence="3 4" key="1">
    <citation type="submission" date="2021-11" db="EMBL/GenBank/DDBJ databases">
        <title>Black yeast isolated from Biological Soil Crust.</title>
        <authorList>
            <person name="Kurbessoian T."/>
        </authorList>
    </citation>
    <scope>NUCLEOTIDE SEQUENCE [LARGE SCALE GENOMIC DNA]</scope>
    <source>
        <strain evidence="3 4">CCFEE 5522</strain>
    </source>
</reference>
<dbReference type="PANTHER" id="PTHR37535">
    <property type="entry name" value="FLUG DOMAIN PROTEIN"/>
    <property type="match status" value="1"/>
</dbReference>
<dbReference type="GO" id="GO:0006310">
    <property type="term" value="P:DNA recombination"/>
    <property type="evidence" value="ECO:0007669"/>
    <property type="project" value="UniProtKB-KW"/>
</dbReference>
<feature type="compositionally biased region" description="Acidic residues" evidence="2">
    <location>
        <begin position="452"/>
        <end position="470"/>
    </location>
</feature>
<dbReference type="Gene3D" id="1.10.443.10">
    <property type="entry name" value="Intergrase catalytic core"/>
    <property type="match status" value="1"/>
</dbReference>
<evidence type="ECO:0000256" key="1">
    <source>
        <dbReference type="ARBA" id="ARBA00023172"/>
    </source>
</evidence>
<dbReference type="GO" id="GO:0015074">
    <property type="term" value="P:DNA integration"/>
    <property type="evidence" value="ECO:0007669"/>
    <property type="project" value="InterPro"/>
</dbReference>
<sequence>MFVTYAFKRALPRSRAAGTINIRTLVQYRHSMLHWAGRSYGDRDIEFLRRRLFNDMVKAMQYMQKRYSYAHRKKGKTWLGLAELRQPLDFEAIYNGSIELSEQHQLLWCIGRITALRPGSLCPSGPYTRDQAITWRDLDFEVGDEPGKFTVRITLDHLDIKRTEGVVTAPDAPSDEPVPLRLDSPESHNLVFSPAHRLLVIALRRGILEGIESLDDLFDSTLQYVSVKEDCLDQTVFYRGVPKGTGLDYTRPMNAHAITEYLQRRGYLTGYTTPITYYSLRRRAATDMARRVGLTTTRIMIGHSPENGTLERYYLQMTETLDAIGILTDQGVEVGGHSSKLSQAWAPLALGKLQNVAFQNSRGEAVHQLTRRLIMADPSPPENPTALELKNYRRRVARFARQQLVNKEAEWQRKHITKADMQARMASLHASQFADEVLERALTALSAGNTQQEEEEPEEDHEEVGEEDEDGSRFVRDEADEQAAEPDLEQVLLKGVELDDDGTLTLSIDDEVDAENAGFGKMKELSYHDLAKSAMLLLLDNALSTYATWSQRVKTCYMCQEDGTVDLIHKTKEYGPQAWLEAHIAGHFHHPVSQWRRRAEANYKDEDDRYFCPFCEESESDEASLFNTMMELIRHIMQSTARSLQAKITTSSRPMTVGTSRSSSTLTASDPPSRP</sequence>
<dbReference type="SUPFAM" id="SSF56349">
    <property type="entry name" value="DNA breaking-rejoining enzymes"/>
    <property type="match status" value="2"/>
</dbReference>
<feature type="region of interest" description="Disordered" evidence="2">
    <location>
        <begin position="447"/>
        <end position="473"/>
    </location>
</feature>
<evidence type="ECO:0000313" key="4">
    <source>
        <dbReference type="Proteomes" id="UP001324427"/>
    </source>
</evidence>
<evidence type="ECO:0000313" key="3">
    <source>
        <dbReference type="EMBL" id="KAK4543512.1"/>
    </source>
</evidence>
<name>A0AAV9JFG9_9PEZI</name>
<dbReference type="EMBL" id="JAVFHQ010000031">
    <property type="protein sequence ID" value="KAK4543512.1"/>
    <property type="molecule type" value="Genomic_DNA"/>
</dbReference>
<protein>
    <submittedName>
        <fullName evidence="3">Uncharacterized protein</fullName>
    </submittedName>
</protein>
<proteinExistence type="predicted"/>